<dbReference type="PROSITE" id="PS51095">
    <property type="entry name" value="PTS_EIIA_TYPE_3"/>
    <property type="match status" value="1"/>
</dbReference>
<protein>
    <submittedName>
        <fullName evidence="9">PTS mannose transporter subunit IIA</fullName>
    </submittedName>
</protein>
<keyword evidence="8" id="KW-0175">Coiled coil</keyword>
<accession>A0A1J0A8C7</accession>
<keyword evidence="1" id="KW-0813">Transport</keyword>
<feature type="active site" description="Tele-phosphohistidine intermediate" evidence="5">
    <location>
        <position position="68"/>
    </location>
</feature>
<evidence type="ECO:0000256" key="2">
    <source>
        <dbReference type="ARBA" id="ARBA00022597"/>
    </source>
</evidence>
<dbReference type="Gene3D" id="1.20.58.80">
    <property type="entry name" value="Phosphotransferase system, lactose/cellobiose-type IIA subunit"/>
    <property type="match status" value="1"/>
</dbReference>
<keyword evidence="6" id="KW-0479">Metal-binding</keyword>
<sequence length="98" mass="10759">MSLIVKSGNAKSDAMEAIQEAKQKHFDEARQKIESAEKNIVDAHGAQTALLTQEASGNNVEVTLLLVHAQDHLMTSISFIDLAKEIIDLYSVCYAETK</sequence>
<dbReference type="GO" id="GO:0009401">
    <property type="term" value="P:phosphoenolpyruvate-dependent sugar phosphotransferase system"/>
    <property type="evidence" value="ECO:0007669"/>
    <property type="project" value="UniProtKB-KW"/>
</dbReference>
<evidence type="ECO:0000256" key="6">
    <source>
        <dbReference type="PIRSR" id="PIRSR000699-2"/>
    </source>
</evidence>
<dbReference type="AlphaFoldDB" id="A0A1J0A8C7"/>
<keyword evidence="4" id="KW-0598">Phosphotransferase system</keyword>
<dbReference type="GO" id="GO:0046872">
    <property type="term" value="F:metal ion binding"/>
    <property type="evidence" value="ECO:0007669"/>
    <property type="project" value="UniProtKB-KW"/>
</dbReference>
<evidence type="ECO:0000256" key="1">
    <source>
        <dbReference type="ARBA" id="ARBA00022448"/>
    </source>
</evidence>
<dbReference type="OrthoDB" id="350602at2"/>
<dbReference type="EMBL" id="CP017267">
    <property type="protein sequence ID" value="APB32192.1"/>
    <property type="molecule type" value="Genomic_DNA"/>
</dbReference>
<dbReference type="Proteomes" id="UP000191200">
    <property type="component" value="Chromosome"/>
</dbReference>
<dbReference type="RefSeq" id="WP_071457806.1">
    <property type="nucleotide sequence ID" value="NZ_CP017267.1"/>
</dbReference>
<evidence type="ECO:0000256" key="4">
    <source>
        <dbReference type="ARBA" id="ARBA00022683"/>
    </source>
</evidence>
<keyword evidence="3" id="KW-0808">Transferase</keyword>
<feature type="coiled-coil region" evidence="8">
    <location>
        <begin position="19"/>
        <end position="46"/>
    </location>
</feature>
<proteinExistence type="predicted"/>
<dbReference type="InterPro" id="IPR036542">
    <property type="entry name" value="PTS_IIA_lac/cel_sf"/>
</dbReference>
<dbReference type="Pfam" id="PF02255">
    <property type="entry name" value="PTS_IIA"/>
    <property type="match status" value="1"/>
</dbReference>
<evidence type="ECO:0000313" key="10">
    <source>
        <dbReference type="Proteomes" id="UP000191200"/>
    </source>
</evidence>
<evidence type="ECO:0000256" key="5">
    <source>
        <dbReference type="PIRSR" id="PIRSR000699-1"/>
    </source>
</evidence>
<evidence type="ECO:0000313" key="9">
    <source>
        <dbReference type="EMBL" id="APB32192.1"/>
    </source>
</evidence>
<keyword evidence="2" id="KW-0762">Sugar transport</keyword>
<dbReference type="KEGG" id="vte:BHY08_01750"/>
<dbReference type="PANTHER" id="PTHR34382:SF7">
    <property type="entry name" value="PTS SYSTEM N,N'-DIACETYLCHITOBIOSE-SPECIFIC EIIA COMPONENT"/>
    <property type="match status" value="1"/>
</dbReference>
<dbReference type="PANTHER" id="PTHR34382">
    <property type="entry name" value="PTS SYSTEM N,N'-DIACETYLCHITOBIOSE-SPECIFIC EIIA COMPONENT"/>
    <property type="match status" value="1"/>
</dbReference>
<feature type="binding site" evidence="6">
    <location>
        <position position="71"/>
    </location>
    <ligand>
        <name>Mg(2+)</name>
        <dbReference type="ChEBI" id="CHEBI:18420"/>
        <note>ligand shared between all trimeric partners</note>
    </ligand>
</feature>
<keyword evidence="6" id="KW-0460">Magnesium</keyword>
<organism evidence="9 10">
    <name type="scientific">Vagococcus teuberi</name>
    <dbReference type="NCBI Taxonomy" id="519472"/>
    <lineage>
        <taxon>Bacteria</taxon>
        <taxon>Bacillati</taxon>
        <taxon>Bacillota</taxon>
        <taxon>Bacilli</taxon>
        <taxon>Lactobacillales</taxon>
        <taxon>Enterococcaceae</taxon>
        <taxon>Vagococcus</taxon>
    </lineage>
</organism>
<dbReference type="PIRSF" id="PIRSF000699">
    <property type="entry name" value="PTS_IILac_III"/>
    <property type="match status" value="1"/>
</dbReference>
<dbReference type="InterPro" id="IPR003188">
    <property type="entry name" value="PTS_IIA_lac/cel"/>
</dbReference>
<comment type="cofactor">
    <cofactor evidence="6">
        <name>Mg(2+)</name>
        <dbReference type="ChEBI" id="CHEBI:18420"/>
    </cofactor>
    <text evidence="6">Binds 1 Mg(2+) ion per trimer.</text>
</comment>
<name>A0A1J0A8C7_9ENTE</name>
<reference evidence="9 10" key="1">
    <citation type="submission" date="2016-09" db="EMBL/GenBank/DDBJ databases">
        <title>Vagococcus teuberi sp. nov., isolated from the Malian artisanal sour milk fene.</title>
        <authorList>
            <person name="Wullschleger S."/>
            <person name="Seifert C."/>
            <person name="Baumgartner S."/>
            <person name="Lacroix C."/>
            <person name="Bonfoh B."/>
            <person name="Stevens M.J."/>
            <person name="Meile L."/>
        </authorList>
    </citation>
    <scope>NUCLEOTIDE SEQUENCE [LARGE SCALE GENOMIC DNA]</scope>
    <source>
        <strain evidence="9 10">DSM 21459</strain>
    </source>
</reference>
<evidence type="ECO:0000256" key="3">
    <source>
        <dbReference type="ARBA" id="ARBA00022679"/>
    </source>
</evidence>
<dbReference type="SUPFAM" id="SSF46973">
    <property type="entry name" value="Enzyme IIa from lactose specific PTS, IIa-lac"/>
    <property type="match status" value="1"/>
</dbReference>
<gene>
    <name evidence="9" type="ORF">BHY08_01750</name>
</gene>
<dbReference type="CDD" id="cd00215">
    <property type="entry name" value="PTS_IIA_lac"/>
    <property type="match status" value="1"/>
</dbReference>
<evidence type="ECO:0000256" key="8">
    <source>
        <dbReference type="SAM" id="Coils"/>
    </source>
</evidence>
<keyword evidence="10" id="KW-1185">Reference proteome</keyword>
<dbReference type="STRING" id="519472.BHY08_01750"/>
<dbReference type="GO" id="GO:0016740">
    <property type="term" value="F:transferase activity"/>
    <property type="evidence" value="ECO:0007669"/>
    <property type="project" value="UniProtKB-KW"/>
</dbReference>
<evidence type="ECO:0000256" key="7">
    <source>
        <dbReference type="PROSITE-ProRule" id="PRU00418"/>
    </source>
</evidence>
<feature type="modified residue" description="Phosphohistidine; by HPr" evidence="7">
    <location>
        <position position="68"/>
    </location>
</feature>